<dbReference type="Xenbase" id="XB-GENE-994421">
    <property type="gene designation" value="ankrd17"/>
</dbReference>
<comment type="subcellular location">
    <subcellularLocation>
        <location evidence="2">Cytoplasm</location>
    </subcellularLocation>
    <subcellularLocation>
        <location evidence="1">Nucleus</location>
    </subcellularLocation>
</comment>
<dbReference type="InterPro" id="IPR036770">
    <property type="entry name" value="Ankyrin_rpt-contain_sf"/>
</dbReference>
<feature type="region of interest" description="Disordered" evidence="20">
    <location>
        <begin position="1761"/>
        <end position="1825"/>
    </location>
</feature>
<keyword evidence="9" id="KW-0832">Ubl conjugation</keyword>
<feature type="compositionally biased region" description="Low complexity" evidence="20">
    <location>
        <begin position="1371"/>
        <end position="1392"/>
    </location>
</feature>
<dbReference type="AGR" id="Xenbase:XB-GENE-994421"/>
<dbReference type="GO" id="GO:0003723">
    <property type="term" value="F:RNA binding"/>
    <property type="evidence" value="ECO:0007669"/>
    <property type="project" value="UniProtKB-UniRule"/>
</dbReference>
<feature type="compositionally biased region" description="Polar residues" evidence="20">
    <location>
        <begin position="2028"/>
        <end position="2046"/>
    </location>
</feature>
<feature type="region of interest" description="Disordered" evidence="20">
    <location>
        <begin position="783"/>
        <end position="808"/>
    </location>
</feature>
<keyword evidence="15" id="KW-0539">Nucleus</keyword>
<keyword evidence="4" id="KW-0963">Cytoplasm</keyword>
<feature type="region of interest" description="Disordered" evidence="20">
    <location>
        <begin position="2024"/>
        <end position="2079"/>
    </location>
</feature>
<keyword evidence="11 19" id="KW-0694">RNA-binding</keyword>
<evidence type="ECO:0000256" key="7">
    <source>
        <dbReference type="ARBA" id="ARBA00022588"/>
    </source>
</evidence>
<feature type="compositionally biased region" description="Polar residues" evidence="20">
    <location>
        <begin position="1896"/>
        <end position="1924"/>
    </location>
</feature>
<dbReference type="GeneID" id="100127573"/>
<dbReference type="Pfam" id="PF00023">
    <property type="entry name" value="Ank"/>
    <property type="match status" value="3"/>
</dbReference>
<evidence type="ECO:0000256" key="16">
    <source>
        <dbReference type="ARBA" id="ARBA00067263"/>
    </source>
</evidence>
<keyword evidence="12" id="KW-0007">Acetylation</keyword>
<feature type="compositionally biased region" description="Polar residues" evidence="20">
    <location>
        <begin position="1984"/>
        <end position="2001"/>
    </location>
</feature>
<feature type="repeat" description="ANK" evidence="18">
    <location>
        <begin position="598"/>
        <end position="630"/>
    </location>
</feature>
<evidence type="ECO:0000313" key="23">
    <source>
        <dbReference type="RefSeq" id="XP_004911128.2"/>
    </source>
</evidence>
<feature type="repeat" description="ANK" evidence="18">
    <location>
        <begin position="1070"/>
        <end position="1102"/>
    </location>
</feature>
<keyword evidence="22" id="KW-1185">Reference proteome</keyword>
<feature type="repeat" description="ANK" evidence="18">
    <location>
        <begin position="900"/>
        <end position="932"/>
    </location>
</feature>
<feature type="repeat" description="ANK" evidence="18">
    <location>
        <begin position="368"/>
        <end position="400"/>
    </location>
</feature>
<feature type="compositionally biased region" description="Low complexity" evidence="20">
    <location>
        <begin position="1282"/>
        <end position="1301"/>
    </location>
</feature>
<dbReference type="PRINTS" id="PR01415">
    <property type="entry name" value="ANKYRIN"/>
</dbReference>
<evidence type="ECO:0000256" key="4">
    <source>
        <dbReference type="ARBA" id="ARBA00022490"/>
    </source>
</evidence>
<evidence type="ECO:0000256" key="14">
    <source>
        <dbReference type="ARBA" id="ARBA00023054"/>
    </source>
</evidence>
<evidence type="ECO:0000313" key="24">
    <source>
        <dbReference type="Xenbase" id="XB-GENE-994421"/>
    </source>
</evidence>
<feature type="region of interest" description="Disordered" evidence="20">
    <location>
        <begin position="2144"/>
        <end position="2177"/>
    </location>
</feature>
<dbReference type="FunFam" id="1.25.40.20:FF:000055">
    <property type="entry name" value="ankyrin repeat domain-containing protein 17 isoform X2"/>
    <property type="match status" value="1"/>
</dbReference>
<feature type="region of interest" description="Disordered" evidence="20">
    <location>
        <begin position="1230"/>
        <end position="1251"/>
    </location>
</feature>
<evidence type="ECO:0000256" key="8">
    <source>
        <dbReference type="ARBA" id="ARBA00022737"/>
    </source>
</evidence>
<dbReference type="Proteomes" id="UP000008143">
    <property type="component" value="Chromosome 1"/>
</dbReference>
<evidence type="ECO:0000259" key="21">
    <source>
        <dbReference type="SMART" id="SM00322"/>
    </source>
</evidence>
<dbReference type="InterPro" id="IPR004087">
    <property type="entry name" value="KH_dom"/>
</dbReference>
<feature type="repeat" description="ANK" evidence="18">
    <location>
        <begin position="1103"/>
        <end position="1135"/>
    </location>
</feature>
<evidence type="ECO:0000256" key="17">
    <source>
        <dbReference type="ARBA" id="ARBA00081278"/>
    </source>
</evidence>
<evidence type="ECO:0000256" key="2">
    <source>
        <dbReference type="ARBA" id="ARBA00004496"/>
    </source>
</evidence>
<dbReference type="PROSITE" id="PS50297">
    <property type="entry name" value="ANK_REP_REGION"/>
    <property type="match status" value="20"/>
</dbReference>
<evidence type="ECO:0000256" key="19">
    <source>
        <dbReference type="PROSITE-ProRule" id="PRU00117"/>
    </source>
</evidence>
<dbReference type="InterPro" id="IPR047375">
    <property type="entry name" value="KH-I_ANKRD17"/>
</dbReference>
<dbReference type="FunFam" id="1.25.40.20:FF:000014">
    <property type="entry name" value="ankyrin repeat domain-containing protein 17 isoform X2"/>
    <property type="match status" value="1"/>
</dbReference>
<dbReference type="InterPro" id="IPR051631">
    <property type="entry name" value="Ankyrin-KH/SAM_domain"/>
</dbReference>
<feature type="repeat" description="ANK" evidence="18">
    <location>
        <begin position="968"/>
        <end position="1000"/>
    </location>
</feature>
<feature type="compositionally biased region" description="Polar residues" evidence="20">
    <location>
        <begin position="1697"/>
        <end position="1706"/>
    </location>
</feature>
<feature type="compositionally biased region" description="Low complexity" evidence="20">
    <location>
        <begin position="1761"/>
        <end position="1770"/>
    </location>
</feature>
<feature type="region of interest" description="Disordered" evidence="20">
    <location>
        <begin position="1434"/>
        <end position="1465"/>
    </location>
</feature>
<dbReference type="FunFam" id="1.25.40.20:FF:000026">
    <property type="entry name" value="ankyrin repeat domain-containing protein 17 isoform X3"/>
    <property type="match status" value="1"/>
</dbReference>
<evidence type="ECO:0000256" key="18">
    <source>
        <dbReference type="PROSITE-ProRule" id="PRU00023"/>
    </source>
</evidence>
<keyword evidence="13 18" id="KW-0040">ANK repeat</keyword>
<feature type="compositionally biased region" description="Polar residues" evidence="20">
    <location>
        <begin position="1722"/>
        <end position="1738"/>
    </location>
</feature>
<accession>A0A8J0QVL1</accession>
<dbReference type="PROSITE" id="PS50084">
    <property type="entry name" value="KH_TYPE_1"/>
    <property type="match status" value="1"/>
</dbReference>
<dbReference type="Gene3D" id="1.25.40.20">
    <property type="entry name" value="Ankyrin repeat-containing domain"/>
    <property type="match status" value="8"/>
</dbReference>
<dbReference type="CDD" id="cd22502">
    <property type="entry name" value="KH-I_ANKRD17"/>
    <property type="match status" value="1"/>
</dbReference>
<feature type="compositionally biased region" description="Basic residues" evidence="20">
    <location>
        <begin position="1232"/>
        <end position="1242"/>
    </location>
</feature>
<dbReference type="PROSITE" id="PS50088">
    <property type="entry name" value="ANK_REPEAT"/>
    <property type="match status" value="20"/>
</dbReference>
<feature type="repeat" description="ANK" evidence="18">
    <location>
        <begin position="631"/>
        <end position="663"/>
    </location>
</feature>
<feature type="repeat" description="ANK" evidence="18">
    <location>
        <begin position="402"/>
        <end position="434"/>
    </location>
</feature>
<sequence length="2354" mass="248777">MMMMEPPLPPAPQEQQQPPPSGTEEGEGGPEKPQVTNGNPVPASEAPSELSKSARGLARMCDLLLKKKQQRQQQRRQQGAGASPVSPTGAGLSGRNRRQKRSRSSRTASSSDTEKSSESGGSSSSQEEEEVSEVESFILDQDDLETPMLETASKLLLSGTADGTDLRTVDPETQARLEALLEAAGIGKLSTADGKAFADPEVLRRLTSSVSCALDEAAAALTRMRAESTSNAGQTDNRSLAEACSEGDVNAVRKLLIEGRSVNEHTEEGESLLCLACSAGYYELAQVLLAMHANVEDRGIKGDITPLMAAANGGHVEIVKLLLAHDADVNSQSSTGNTALTYACAGGYVDVVKVLLESGASIEDHNENGHTPLMEAGSAGHVEVARVLLENGAGINTHSNEFKESALTLACYKGHLEMVRFLLEAGADQEHKTDEMHTALMEACMDGHVEVARLLLDSGAQVNMPADSFESPLTLAACGGHVELAALLIERGANLEEVNDEGYTPLMEAAREGHEEMVALLLGQGANINAQTEETQETALTLACCGGFLEVADFLIKAGADIELGCSTPLMEAAQEGHLELVKYLLAAAANVQATTATGDTALTYACENGHTDVADVLLQAGADLEHESEGGRTPLMKAARAGHVCTVQFLISKGANVNRTTLNNDHTVLSLACAGGHLAVVELLLAHGADPTHRLKDGSTMLIEAAKGGHTSVVCYLLDYPSNLLSAPPPDVTQFTPPSHDLNRAPRVPMQALPMVVPPQEPDKPPANVATNLPIRNKAVSGRTSAISNTPTHSIATSISQPQTPTPSPIISPSAMLPIYPSIDIDAQTESNHDTALTLACAGGHEELVQTLLEHGANIEHRDKKGFTPLILAATAGHVGVVEILLDNGADIEAQSERTKDTPLSLACSGGRQEVVELLLARAANKEHRNVSDYTPLSLAASGGYVNIIKILLNAGAEINSRTGSKLGISPLMLAAMNGHTAAVKLLLDMGSDINAQIETNRNTALTLACFQGRTEVVSLLLDRKANVEHRAKTGLTPLMEAASGGYAEVGRVLLDKGADVNAPPVPSSRDTALTIAADKGHYKFCELLISRGAHIDVRNKKGNTPLWLAANGGHLDVVQLLVQAGADVDAADNRKITPLMAAFRKGHVKVVRYLVKEVNQFPSDSECMRYIATITDKEMLKKCHLCMESIVQAKDRQAAEANKNASILLEELDLEKLREESRRLALAAKREKRKEKRRKKKEEQRRKLEEIEAKNKENFELQAALEKEKLKTEDEPQVLTEPPSATTTTTIGISATWTTLAGSHGKRNNTITTNSTKRKSRKNKISSDAVQIIFEDQLPISFGQQEKLNGESKSSSTSESGDSDNMRISSCSDESSNSSSKSDNHSSSNDTAVQSKKKPSVLVTSPKEERKLVSSKASVKLSESLVEAACNSLSTNKSGPTPLSSPNGKLTIASPKRGQKREEGWKEVVRRSKKVSVPSTVISRVIGRGGCNINAIREFTGAHIDIDKQKDKTGDRIITIRGGTESTRQATHLINALIKDPDKEIDELIPKNRLKSTSANSKAVSSSSATISSVSSSVMGIKVTAVTVSSTSQAASALTVPAISSTSAHKTLKNPVNNVRPGFPVSLPLAYPPPQFAHALLAAQTFQQIRPPRLPMTHFGGTFPPAQSTWGPFPVRPLSPARATNSPKSHVMPRHSNQNITSPQVIPGVPSSTSPTPITNSAVPSVPVSSTGNLNSPSVRRQLFVTVVKTSNATTTTVTTTAGNHITTPTASTCPVPTAKEHHPASSPSSPSPPSLPGGGSRSSPSDCLTCSPNKGTSLSSEQELGAQPLMEITSSGISKQVSSTSGSTSMHSAHPQPPTSALQDPRPSLMQSQPPPPSDARMAPSLNLAVNGPSHQASPVTSNIPSSYSISQPSMVSTQSAAKMEGSSVRQHLHGANTNHKSQVPAQNSPVATLVSHANIKRPQSLPSSGPHPSSLSTQSAAQNSSHPSNKPMAQNFSSALPFGPFSTLFENNPAPTHPFWGGSMVSSQSTPDSILSTQSSFLPNPESMLPSDTSKAPGFRPPMQRPSPGQSGIVNIDSSYTSVASSTTHLGTFASNLSGGQMYTPGGQPAAANFNRQHFSPLSLLTPCSSASNDSSSQVVAASVRAQSPSSSGVPIVSEKPNSVPPDRKVPVPIGTERSARIRQTGTSTPSVLGSNLATAVGHSGIWSFEGMGGNQDKVSDWCHTGMGNHMMHRPMSDPGVFSQHQGIDRDNSGIVPASGAFHQHVPAGYMEFPKVGGMPFSMYGNAMIPPVAPMSDGTGGPIFNGPHAADPSWNSLIKMVSNSTENGPPTVWTGTWTPHMNSVHMNQMG</sequence>
<gene>
    <name evidence="23 24" type="primary">ankrd17</name>
</gene>
<keyword evidence="14" id="KW-0175">Coiled coil</keyword>
<dbReference type="SUPFAM" id="SSF54791">
    <property type="entry name" value="Eukaryotic type KH-domain (KH-domain type I)"/>
    <property type="match status" value="1"/>
</dbReference>
<feature type="repeat" description="ANK" evidence="18">
    <location>
        <begin position="435"/>
        <end position="467"/>
    </location>
</feature>
<dbReference type="GO" id="GO:0005737">
    <property type="term" value="C:cytoplasm"/>
    <property type="evidence" value="ECO:0007669"/>
    <property type="project" value="UniProtKB-SubCell"/>
</dbReference>
<protein>
    <recommendedName>
        <fullName evidence="16">Ankyrin repeat domain-containing protein 17</fullName>
    </recommendedName>
    <alternativeName>
        <fullName evidence="17">Gene trap ankyrin repeat protein</fullName>
    </alternativeName>
</protein>
<dbReference type="FunFam" id="1.25.40.20:FF:000161">
    <property type="entry name" value="ankyrin repeat domain-containing protein 17 isoform X3"/>
    <property type="match status" value="1"/>
</dbReference>
<feature type="repeat" description="ANK" evidence="18">
    <location>
        <begin position="1035"/>
        <end position="1067"/>
    </location>
</feature>
<feature type="repeat" description="ANK" evidence="18">
    <location>
        <begin position="565"/>
        <end position="597"/>
    </location>
</feature>
<feature type="compositionally biased region" description="Low complexity" evidence="20">
    <location>
        <begin position="2144"/>
        <end position="2158"/>
    </location>
</feature>
<dbReference type="Pfam" id="PF00013">
    <property type="entry name" value="KH_1"/>
    <property type="match status" value="1"/>
</dbReference>
<evidence type="ECO:0000256" key="15">
    <source>
        <dbReference type="ARBA" id="ARBA00023242"/>
    </source>
</evidence>
<dbReference type="FunFam" id="1.25.40.20:FF:000046">
    <property type="entry name" value="Ankyrin repeat and KH domain-containing protein 1"/>
    <property type="match status" value="1"/>
</dbReference>
<feature type="region of interest" description="Disordered" evidence="20">
    <location>
        <begin position="1"/>
        <end position="135"/>
    </location>
</feature>
<feature type="compositionally biased region" description="Polar residues" evidence="20">
    <location>
        <begin position="1809"/>
        <end position="1825"/>
    </location>
</feature>
<feature type="compositionally biased region" description="Polar residues" evidence="20">
    <location>
        <begin position="783"/>
        <end position="797"/>
    </location>
</feature>
<feature type="repeat" description="ANK" evidence="18">
    <location>
        <begin position="665"/>
        <end position="697"/>
    </location>
</feature>
<feature type="repeat" description="ANK" evidence="18">
    <location>
        <begin position="335"/>
        <end position="367"/>
    </location>
</feature>
<dbReference type="InterPro" id="IPR036612">
    <property type="entry name" value="KH_dom_type_1_sf"/>
</dbReference>
<evidence type="ECO:0000256" key="10">
    <source>
        <dbReference type="ARBA" id="ARBA00022859"/>
    </source>
</evidence>
<dbReference type="PANTHER" id="PTHR23206:SF1">
    <property type="entry name" value="ANKYRIN REPEAT DOMAIN-CONTAINING PROTEIN 17"/>
    <property type="match status" value="1"/>
</dbReference>
<feature type="repeat" description="ANK" evidence="18">
    <location>
        <begin position="501"/>
        <end position="533"/>
    </location>
</feature>
<feature type="repeat" description="ANK" evidence="18">
    <location>
        <begin position="302"/>
        <end position="334"/>
    </location>
</feature>
<feature type="repeat" description="ANK" evidence="18">
    <location>
        <begin position="933"/>
        <end position="965"/>
    </location>
</feature>
<name>A0A8J0QVL1_XENTR</name>
<feature type="compositionally biased region" description="Pro residues" evidence="20">
    <location>
        <begin position="1"/>
        <end position="21"/>
    </location>
</feature>
<dbReference type="InterPro" id="IPR002110">
    <property type="entry name" value="Ankyrin_rpt"/>
</dbReference>
<dbReference type="RefSeq" id="XP_004911128.2">
    <property type="nucleotide sequence ID" value="XM_004911071.4"/>
</dbReference>
<feature type="region of interest" description="Disordered" evidence="20">
    <location>
        <begin position="1345"/>
        <end position="1418"/>
    </location>
</feature>
<feature type="region of interest" description="Disordered" evidence="20">
    <location>
        <begin position="1269"/>
        <end position="1327"/>
    </location>
</feature>
<proteinExistence type="predicted"/>
<evidence type="ECO:0000313" key="22">
    <source>
        <dbReference type="Proteomes" id="UP000008143"/>
    </source>
</evidence>
<evidence type="ECO:0000256" key="5">
    <source>
        <dbReference type="ARBA" id="ARBA00022499"/>
    </source>
</evidence>
<evidence type="ECO:0000256" key="12">
    <source>
        <dbReference type="ARBA" id="ARBA00022990"/>
    </source>
</evidence>
<dbReference type="CTD" id="26057"/>
<keyword evidence="10" id="KW-0391">Immunity</keyword>
<feature type="compositionally biased region" description="Polar residues" evidence="20">
    <location>
        <begin position="1434"/>
        <end position="1450"/>
    </location>
</feature>
<dbReference type="GO" id="GO:0005634">
    <property type="term" value="C:nucleus"/>
    <property type="evidence" value="ECO:0007669"/>
    <property type="project" value="UniProtKB-SubCell"/>
</dbReference>
<feature type="compositionally biased region" description="Low complexity" evidence="20">
    <location>
        <begin position="1353"/>
        <end position="1362"/>
    </location>
</feature>
<evidence type="ECO:0000256" key="13">
    <source>
        <dbReference type="ARBA" id="ARBA00023043"/>
    </source>
</evidence>
<organism evidence="22 23">
    <name type="scientific">Xenopus tropicalis</name>
    <name type="common">Western clawed frog</name>
    <name type="synonym">Silurana tropicalis</name>
    <dbReference type="NCBI Taxonomy" id="8364"/>
    <lineage>
        <taxon>Eukaryota</taxon>
        <taxon>Metazoa</taxon>
        <taxon>Chordata</taxon>
        <taxon>Craniata</taxon>
        <taxon>Vertebrata</taxon>
        <taxon>Euteleostomi</taxon>
        <taxon>Amphibia</taxon>
        <taxon>Batrachia</taxon>
        <taxon>Anura</taxon>
        <taxon>Pipoidea</taxon>
        <taxon>Pipidae</taxon>
        <taxon>Xenopodinae</taxon>
        <taxon>Xenopus</taxon>
        <taxon>Silurana</taxon>
    </lineage>
</organism>
<keyword evidence="8" id="KW-0677">Repeat</keyword>
<dbReference type="GO" id="GO:0045087">
    <property type="term" value="P:innate immune response"/>
    <property type="evidence" value="ECO:0007669"/>
    <property type="project" value="UniProtKB-KW"/>
</dbReference>
<evidence type="ECO:0000256" key="20">
    <source>
        <dbReference type="SAM" id="MobiDB-lite"/>
    </source>
</evidence>
<feature type="compositionally biased region" description="Basic residues" evidence="20">
    <location>
        <begin position="95"/>
        <end position="104"/>
    </location>
</feature>
<feature type="domain" description="K Homology" evidence="21">
    <location>
        <begin position="1471"/>
        <end position="1541"/>
    </location>
</feature>
<dbReference type="FunFam" id="3.30.1370.10:FF:000031">
    <property type="entry name" value="ankyrin repeat domain-containing protein 17 isoform X1"/>
    <property type="match status" value="1"/>
</dbReference>
<evidence type="ECO:0000256" key="3">
    <source>
        <dbReference type="ARBA" id="ARBA00022481"/>
    </source>
</evidence>
<keyword evidence="5" id="KW-1017">Isopeptide bond</keyword>
<dbReference type="SMART" id="SM00322">
    <property type="entry name" value="KH"/>
    <property type="match status" value="1"/>
</dbReference>
<dbReference type="SUPFAM" id="SSF48403">
    <property type="entry name" value="Ankyrin repeat"/>
    <property type="match status" value="3"/>
</dbReference>
<feature type="region of interest" description="Disordered" evidence="20">
    <location>
        <begin position="1683"/>
        <end position="1738"/>
    </location>
</feature>
<dbReference type="Gene3D" id="3.30.1370.10">
    <property type="entry name" value="K Homology domain, type 1"/>
    <property type="match status" value="1"/>
</dbReference>
<evidence type="ECO:0000256" key="11">
    <source>
        <dbReference type="ARBA" id="ARBA00022884"/>
    </source>
</evidence>
<feature type="compositionally biased region" description="Low complexity" evidence="20">
    <location>
        <begin position="1712"/>
        <end position="1721"/>
    </location>
</feature>
<keyword evidence="3" id="KW-0488">Methylation</keyword>
<dbReference type="FunFam" id="1.25.40.20:FF:000012">
    <property type="entry name" value="ankyrin repeat domain-containing protein 17 isoform X1"/>
    <property type="match status" value="1"/>
</dbReference>
<reference evidence="23" key="1">
    <citation type="submission" date="2025-08" db="UniProtKB">
        <authorList>
            <consortium name="RefSeq"/>
        </authorList>
    </citation>
    <scope>IDENTIFICATION</scope>
    <source>
        <strain evidence="23">Nigerian</strain>
        <tissue evidence="23">Liver and blood</tissue>
    </source>
</reference>
<feature type="repeat" description="ANK" evidence="18">
    <location>
        <begin position="1002"/>
        <end position="1034"/>
    </location>
</feature>
<keyword evidence="7" id="KW-0399">Innate immunity</keyword>
<feature type="repeat" description="ANK" evidence="18">
    <location>
        <begin position="866"/>
        <end position="898"/>
    </location>
</feature>
<evidence type="ECO:0000256" key="6">
    <source>
        <dbReference type="ARBA" id="ARBA00022553"/>
    </source>
</evidence>
<feature type="region of interest" description="Disordered" evidence="20">
    <location>
        <begin position="1965"/>
        <end position="2001"/>
    </location>
</feature>
<dbReference type="SMART" id="SM00248">
    <property type="entry name" value="ANK"/>
    <property type="match status" value="25"/>
</dbReference>
<feature type="repeat" description="ANK" evidence="18">
    <location>
        <begin position="468"/>
        <end position="500"/>
    </location>
</feature>
<dbReference type="InterPro" id="IPR004088">
    <property type="entry name" value="KH_dom_type_1"/>
</dbReference>
<keyword evidence="6" id="KW-0597">Phosphoprotein</keyword>
<feature type="compositionally biased region" description="Low complexity" evidence="20">
    <location>
        <begin position="1839"/>
        <end position="1855"/>
    </location>
</feature>
<feature type="region of interest" description="Disordered" evidence="20">
    <location>
        <begin position="1839"/>
        <end position="1936"/>
    </location>
</feature>
<evidence type="ECO:0000256" key="9">
    <source>
        <dbReference type="ARBA" id="ARBA00022843"/>
    </source>
</evidence>
<dbReference type="FunFam" id="1.25.40.20:FF:000062">
    <property type="entry name" value="ankyrin repeat domain-containing protein 17"/>
    <property type="match status" value="1"/>
</dbReference>
<feature type="repeat" description="ANK" evidence="18">
    <location>
        <begin position="833"/>
        <end position="865"/>
    </location>
</feature>
<dbReference type="PANTHER" id="PTHR23206">
    <property type="entry name" value="MASK PROTEIN"/>
    <property type="match status" value="1"/>
</dbReference>
<dbReference type="Pfam" id="PF12796">
    <property type="entry name" value="Ank_2"/>
    <property type="match status" value="9"/>
</dbReference>
<feature type="compositionally biased region" description="Low complexity" evidence="20">
    <location>
        <begin position="1966"/>
        <end position="1983"/>
    </location>
</feature>
<evidence type="ECO:0000256" key="1">
    <source>
        <dbReference type="ARBA" id="ARBA00004123"/>
    </source>
</evidence>